<sequence>MRGREQRAAGSLPVAWQARCSSGTGRCGTGQRRHARLGRVARRCKLGMFVAARRRPRGGDGDAGVTSRWPKGGARIDLVHRPLLSSPLLQFTGRYPRWRLLPLPLSPQLGWPGAPQERDGLTCLRW</sequence>
<reference evidence="1" key="1">
    <citation type="submission" date="2014-09" db="EMBL/GenBank/DDBJ databases">
        <authorList>
            <person name="Magalhaes I.L.F."/>
            <person name="Oliveira U."/>
            <person name="Santos F.R."/>
            <person name="Vidigal T.H.D.A."/>
            <person name="Brescovit A.D."/>
            <person name="Santos A.J."/>
        </authorList>
    </citation>
    <scope>NUCLEOTIDE SEQUENCE</scope>
    <source>
        <tissue evidence="1">Shoot tissue taken approximately 20 cm above the soil surface</tissue>
    </source>
</reference>
<dbReference type="EMBL" id="GBRH01201242">
    <property type="protein sequence ID" value="JAD96653.1"/>
    <property type="molecule type" value="Transcribed_RNA"/>
</dbReference>
<dbReference type="AlphaFoldDB" id="A0A0A9EC81"/>
<accession>A0A0A9EC81</accession>
<organism evidence="1">
    <name type="scientific">Arundo donax</name>
    <name type="common">Giant reed</name>
    <name type="synonym">Donax arundinaceus</name>
    <dbReference type="NCBI Taxonomy" id="35708"/>
    <lineage>
        <taxon>Eukaryota</taxon>
        <taxon>Viridiplantae</taxon>
        <taxon>Streptophyta</taxon>
        <taxon>Embryophyta</taxon>
        <taxon>Tracheophyta</taxon>
        <taxon>Spermatophyta</taxon>
        <taxon>Magnoliopsida</taxon>
        <taxon>Liliopsida</taxon>
        <taxon>Poales</taxon>
        <taxon>Poaceae</taxon>
        <taxon>PACMAD clade</taxon>
        <taxon>Arundinoideae</taxon>
        <taxon>Arundineae</taxon>
        <taxon>Arundo</taxon>
    </lineage>
</organism>
<reference evidence="1" key="2">
    <citation type="journal article" date="2015" name="Data Brief">
        <title>Shoot transcriptome of the giant reed, Arundo donax.</title>
        <authorList>
            <person name="Barrero R.A."/>
            <person name="Guerrero F.D."/>
            <person name="Moolhuijzen P."/>
            <person name="Goolsby J.A."/>
            <person name="Tidwell J."/>
            <person name="Bellgard S.E."/>
            <person name="Bellgard M.I."/>
        </authorList>
    </citation>
    <scope>NUCLEOTIDE SEQUENCE</scope>
    <source>
        <tissue evidence="1">Shoot tissue taken approximately 20 cm above the soil surface</tissue>
    </source>
</reference>
<proteinExistence type="predicted"/>
<evidence type="ECO:0000313" key="1">
    <source>
        <dbReference type="EMBL" id="JAD96653.1"/>
    </source>
</evidence>
<protein>
    <submittedName>
        <fullName evidence="1">Uncharacterized protein</fullName>
    </submittedName>
</protein>
<name>A0A0A9EC81_ARUDO</name>